<evidence type="ECO:0000259" key="4">
    <source>
        <dbReference type="Pfam" id="PF00135"/>
    </source>
</evidence>
<accession>A0A2H3AYM4</accession>
<keyword evidence="3" id="KW-0732">Signal</keyword>
<proteinExistence type="inferred from homology"/>
<evidence type="ECO:0000256" key="1">
    <source>
        <dbReference type="ARBA" id="ARBA00005964"/>
    </source>
</evidence>
<dbReference type="InterPro" id="IPR019819">
    <property type="entry name" value="Carboxylesterase_B_CS"/>
</dbReference>
<dbReference type="EMBL" id="KZ293456">
    <property type="protein sequence ID" value="PBK63745.1"/>
    <property type="molecule type" value="Genomic_DNA"/>
</dbReference>
<organism evidence="5 6">
    <name type="scientific">Armillaria solidipes</name>
    <dbReference type="NCBI Taxonomy" id="1076256"/>
    <lineage>
        <taxon>Eukaryota</taxon>
        <taxon>Fungi</taxon>
        <taxon>Dikarya</taxon>
        <taxon>Basidiomycota</taxon>
        <taxon>Agaricomycotina</taxon>
        <taxon>Agaricomycetes</taxon>
        <taxon>Agaricomycetidae</taxon>
        <taxon>Agaricales</taxon>
        <taxon>Marasmiineae</taxon>
        <taxon>Physalacriaceae</taxon>
        <taxon>Armillaria</taxon>
    </lineage>
</organism>
<keyword evidence="6" id="KW-1185">Reference proteome</keyword>
<name>A0A2H3AYM4_9AGAR</name>
<dbReference type="SUPFAM" id="SSF53474">
    <property type="entry name" value="alpha/beta-Hydrolases"/>
    <property type="match status" value="1"/>
</dbReference>
<protein>
    <recommendedName>
        <fullName evidence="3">Carboxylic ester hydrolase</fullName>
        <ecNumber evidence="3">3.1.1.-</ecNumber>
    </recommendedName>
</protein>
<evidence type="ECO:0000256" key="3">
    <source>
        <dbReference type="RuleBase" id="RU361235"/>
    </source>
</evidence>
<reference evidence="6" key="1">
    <citation type="journal article" date="2017" name="Nat. Ecol. Evol.">
        <title>Genome expansion and lineage-specific genetic innovations in the forest pathogenic fungi Armillaria.</title>
        <authorList>
            <person name="Sipos G."/>
            <person name="Prasanna A.N."/>
            <person name="Walter M.C."/>
            <person name="O'Connor E."/>
            <person name="Balint B."/>
            <person name="Krizsan K."/>
            <person name="Kiss B."/>
            <person name="Hess J."/>
            <person name="Varga T."/>
            <person name="Slot J."/>
            <person name="Riley R."/>
            <person name="Boka B."/>
            <person name="Rigling D."/>
            <person name="Barry K."/>
            <person name="Lee J."/>
            <person name="Mihaltcheva S."/>
            <person name="LaButti K."/>
            <person name="Lipzen A."/>
            <person name="Waldron R."/>
            <person name="Moloney N.M."/>
            <person name="Sperisen C."/>
            <person name="Kredics L."/>
            <person name="Vagvoelgyi C."/>
            <person name="Patrignani A."/>
            <person name="Fitzpatrick D."/>
            <person name="Nagy I."/>
            <person name="Doyle S."/>
            <person name="Anderson J.B."/>
            <person name="Grigoriev I.V."/>
            <person name="Gueldener U."/>
            <person name="Muensterkoetter M."/>
            <person name="Nagy L.G."/>
        </authorList>
    </citation>
    <scope>NUCLEOTIDE SEQUENCE [LARGE SCALE GENOMIC DNA]</scope>
    <source>
        <strain evidence="6">28-4</strain>
    </source>
</reference>
<gene>
    <name evidence="5" type="ORF">ARMSODRAFT_962785</name>
</gene>
<evidence type="ECO:0000313" key="5">
    <source>
        <dbReference type="EMBL" id="PBK63745.1"/>
    </source>
</evidence>
<dbReference type="Proteomes" id="UP000218334">
    <property type="component" value="Unassembled WGS sequence"/>
</dbReference>
<dbReference type="InterPro" id="IPR019826">
    <property type="entry name" value="Carboxylesterase_B_AS"/>
</dbReference>
<dbReference type="Gene3D" id="3.40.50.1820">
    <property type="entry name" value="alpha/beta hydrolase"/>
    <property type="match status" value="1"/>
</dbReference>
<dbReference type="GO" id="GO:0016787">
    <property type="term" value="F:hydrolase activity"/>
    <property type="evidence" value="ECO:0007669"/>
    <property type="project" value="UniProtKB-KW"/>
</dbReference>
<dbReference type="PROSITE" id="PS00941">
    <property type="entry name" value="CARBOXYLESTERASE_B_2"/>
    <property type="match status" value="1"/>
</dbReference>
<feature type="signal peptide" evidence="3">
    <location>
        <begin position="1"/>
        <end position="18"/>
    </location>
</feature>
<feature type="chain" id="PRO_5013428060" description="Carboxylic ester hydrolase" evidence="3">
    <location>
        <begin position="19"/>
        <end position="544"/>
    </location>
</feature>
<dbReference type="PANTHER" id="PTHR11559">
    <property type="entry name" value="CARBOXYLESTERASE"/>
    <property type="match status" value="1"/>
</dbReference>
<keyword evidence="2 3" id="KW-0378">Hydrolase</keyword>
<sequence length="544" mass="58591">MQLLVFYVLSLCTALVSSSPQVQLNRTTLVGSDIAGLKLDFFGGIPYAEPPLGSLRLRPPVLKSHLNAGFFNASSFGLSCLQPGMSNDLISEDCLTINIFRPSGVTERSSLPVLFWTFGGGFDSGSATTFNGSAIVAQSVIRGTPIIYVNFNYRLGPLGFPQGAEAASRGILNLAIRDQLAALEWVQINIGAFGGDKHKVTVFGESAGSIMTSILFLNPSISKFARAAIFESGSATSSLAFNAQRREDSWTNFVQGIPSCSSFVGTSFTVNCLQSVNSSDVLGGLLQALADADEQFPFDPTLDGPHGLFPGLPSELFPQGQFARLPFIAGTNLDEGTLFCPTALNYTNDLLKEIVDTNFSPPTVPSNILDELLALYPDDPSAGSPYNTGNETFGLSPLFKKCAALTGDLMFDSQRRHWIQTASESGVKAFGYRFTQSSPTIPANLGVSHGSEIAFVYGDPGTLNQSASAKALSVAMIDYWVSFATSLDPNDGRGSRRPTWPQYTPKRQVLLQLNGNNLTVIPDDYNKEKIDFIVSEGSTFRHRR</sequence>
<dbReference type="InterPro" id="IPR029058">
    <property type="entry name" value="AB_hydrolase_fold"/>
</dbReference>
<comment type="similarity">
    <text evidence="1 3">Belongs to the type-B carboxylesterase/lipase family.</text>
</comment>
<evidence type="ECO:0000313" key="6">
    <source>
        <dbReference type="Proteomes" id="UP000218334"/>
    </source>
</evidence>
<dbReference type="AlphaFoldDB" id="A0A2H3AYM4"/>
<evidence type="ECO:0000256" key="2">
    <source>
        <dbReference type="ARBA" id="ARBA00022801"/>
    </source>
</evidence>
<dbReference type="InterPro" id="IPR050309">
    <property type="entry name" value="Type-B_Carboxylest/Lipase"/>
</dbReference>
<dbReference type="InterPro" id="IPR002018">
    <property type="entry name" value="CarbesteraseB"/>
</dbReference>
<dbReference type="Pfam" id="PF00135">
    <property type="entry name" value="COesterase"/>
    <property type="match status" value="1"/>
</dbReference>
<dbReference type="STRING" id="1076256.A0A2H3AYM4"/>
<feature type="domain" description="Carboxylesterase type B" evidence="4">
    <location>
        <begin position="19"/>
        <end position="532"/>
    </location>
</feature>
<dbReference type="PROSITE" id="PS00122">
    <property type="entry name" value="CARBOXYLESTERASE_B_1"/>
    <property type="match status" value="1"/>
</dbReference>
<dbReference type="EC" id="3.1.1.-" evidence="3"/>